<dbReference type="EMBL" id="FNOI01000004">
    <property type="protein sequence ID" value="SDX18557.1"/>
    <property type="molecule type" value="Genomic_DNA"/>
</dbReference>
<feature type="region of interest" description="Disordered" evidence="1">
    <location>
        <begin position="1"/>
        <end position="21"/>
    </location>
</feature>
<evidence type="ECO:0000256" key="1">
    <source>
        <dbReference type="SAM" id="MobiDB-lite"/>
    </source>
</evidence>
<sequence length="78" mass="8695">MKERGEIASPAKATEAPELPDDFWETAQVELPKTKKAVSMRVDPDILEFFKSQGGGHLTKMHSVLRAYVDAHKKLSAE</sequence>
<keyword evidence="3" id="KW-1185">Reference proteome</keyword>
<evidence type="ECO:0000313" key="3">
    <source>
        <dbReference type="Proteomes" id="UP000199441"/>
    </source>
</evidence>
<dbReference type="Pfam" id="PF14384">
    <property type="entry name" value="BrnA_antitoxin"/>
    <property type="match status" value="1"/>
</dbReference>
<dbReference type="AlphaFoldDB" id="A0A1H2ZME2"/>
<dbReference type="STRING" id="670155.SAMN04488001_2643"/>
<name>A0A1H2ZME2_9RHOB</name>
<proteinExistence type="predicted"/>
<protein>
    <submittedName>
        <fullName evidence="2">Uncharacterized conserved protein, DUF4415 family</fullName>
    </submittedName>
</protein>
<accession>A0A1H2ZME2</accession>
<reference evidence="3" key="1">
    <citation type="submission" date="2016-10" db="EMBL/GenBank/DDBJ databases">
        <authorList>
            <person name="Varghese N."/>
            <person name="Submissions S."/>
        </authorList>
    </citation>
    <scope>NUCLEOTIDE SEQUENCE [LARGE SCALE GENOMIC DNA]</scope>
    <source>
        <strain evidence="3">DSM 26922</strain>
    </source>
</reference>
<dbReference type="InterPro" id="IPR025528">
    <property type="entry name" value="BrnA_antitoxin"/>
</dbReference>
<evidence type="ECO:0000313" key="2">
    <source>
        <dbReference type="EMBL" id="SDX18557.1"/>
    </source>
</evidence>
<organism evidence="2 3">
    <name type="scientific">Litoreibacter albidus</name>
    <dbReference type="NCBI Taxonomy" id="670155"/>
    <lineage>
        <taxon>Bacteria</taxon>
        <taxon>Pseudomonadati</taxon>
        <taxon>Pseudomonadota</taxon>
        <taxon>Alphaproteobacteria</taxon>
        <taxon>Rhodobacterales</taxon>
        <taxon>Roseobacteraceae</taxon>
        <taxon>Litoreibacter</taxon>
    </lineage>
</organism>
<gene>
    <name evidence="2" type="ORF">SAMN04488001_2643</name>
</gene>
<dbReference type="Proteomes" id="UP000199441">
    <property type="component" value="Unassembled WGS sequence"/>
</dbReference>